<evidence type="ECO:0000313" key="1">
    <source>
        <dbReference type="EnsemblMetazoa" id="CJA38006.1"/>
    </source>
</evidence>
<sequence>MIFLTLTYGSKVWIFTTGIDHPVILHECTCRMSQSDPNSMRRNDERWMDEHNKEALKEKKKEKQIVLNVW</sequence>
<name>A0A8R1IVR8_CAEJA</name>
<evidence type="ECO:0000313" key="2">
    <source>
        <dbReference type="Proteomes" id="UP000005237"/>
    </source>
</evidence>
<organism evidence="1 2">
    <name type="scientific">Caenorhabditis japonica</name>
    <dbReference type="NCBI Taxonomy" id="281687"/>
    <lineage>
        <taxon>Eukaryota</taxon>
        <taxon>Metazoa</taxon>
        <taxon>Ecdysozoa</taxon>
        <taxon>Nematoda</taxon>
        <taxon>Chromadorea</taxon>
        <taxon>Rhabditida</taxon>
        <taxon>Rhabditina</taxon>
        <taxon>Rhabditomorpha</taxon>
        <taxon>Rhabditoidea</taxon>
        <taxon>Rhabditidae</taxon>
        <taxon>Peloderinae</taxon>
        <taxon>Caenorhabditis</taxon>
    </lineage>
</organism>
<dbReference type="AlphaFoldDB" id="A0A8R1IVR8"/>
<accession>A0A8R1IVR8</accession>
<reference evidence="2" key="1">
    <citation type="submission" date="2010-08" db="EMBL/GenBank/DDBJ databases">
        <authorList>
            <consortium name="Caenorhabditis japonica Sequencing Consortium"/>
            <person name="Wilson R.K."/>
        </authorList>
    </citation>
    <scope>NUCLEOTIDE SEQUENCE [LARGE SCALE GENOMIC DNA]</scope>
    <source>
        <strain evidence="2">DF5081</strain>
    </source>
</reference>
<protein>
    <submittedName>
        <fullName evidence="1">Uncharacterized protein</fullName>
    </submittedName>
</protein>
<dbReference type="EnsemblMetazoa" id="CJA38006.1">
    <property type="protein sequence ID" value="CJA38006.1"/>
    <property type="gene ID" value="WBGene00213853"/>
</dbReference>
<dbReference type="Proteomes" id="UP000005237">
    <property type="component" value="Unassembled WGS sequence"/>
</dbReference>
<proteinExistence type="predicted"/>
<reference evidence="1" key="2">
    <citation type="submission" date="2022-06" db="UniProtKB">
        <authorList>
            <consortium name="EnsemblMetazoa"/>
        </authorList>
    </citation>
    <scope>IDENTIFICATION</scope>
    <source>
        <strain evidence="1">DF5081</strain>
    </source>
</reference>
<keyword evidence="2" id="KW-1185">Reference proteome</keyword>